<evidence type="ECO:0000256" key="11">
    <source>
        <dbReference type="ARBA" id="ARBA00023002"/>
    </source>
</evidence>
<dbReference type="EMBL" id="BMKB01000004">
    <property type="protein sequence ID" value="GGA56906.1"/>
    <property type="molecule type" value="Genomic_DNA"/>
</dbReference>
<evidence type="ECO:0000256" key="5">
    <source>
        <dbReference type="ARBA" id="ARBA00005359"/>
    </source>
</evidence>
<comment type="pathway">
    <text evidence="4">Pyrimidine metabolism; UMP biosynthesis via de novo pathway; orotate from (S)-dihydroorotate (quinone route): step 1/1.</text>
</comment>
<dbReference type="GO" id="GO:0005737">
    <property type="term" value="C:cytoplasm"/>
    <property type="evidence" value="ECO:0007669"/>
    <property type="project" value="InterPro"/>
</dbReference>
<evidence type="ECO:0000313" key="17">
    <source>
        <dbReference type="Proteomes" id="UP000596977"/>
    </source>
</evidence>
<keyword evidence="10" id="KW-0665">Pyrimidine biosynthesis</keyword>
<comment type="similarity">
    <text evidence="5">Belongs to the dihydroorotate dehydrogenase family. Type 2 subfamily.</text>
</comment>
<evidence type="ECO:0000256" key="4">
    <source>
        <dbReference type="ARBA" id="ARBA00005161"/>
    </source>
</evidence>
<evidence type="ECO:0000256" key="8">
    <source>
        <dbReference type="ARBA" id="ARBA00022630"/>
    </source>
</evidence>
<comment type="function">
    <text evidence="2">Catalyzes the conversion of dihydroorotate to orotate with quinone as electron acceptor.</text>
</comment>
<dbReference type="Proteomes" id="UP000596977">
    <property type="component" value="Unassembled WGS sequence"/>
</dbReference>
<protein>
    <recommendedName>
        <fullName evidence="7 14">Dihydroorotate dehydrogenase (quinone)</fullName>
        <ecNumber evidence="6 14">1.3.5.2</ecNumber>
    </recommendedName>
</protein>
<reference evidence="16 17" key="1">
    <citation type="journal article" date="2014" name="Int. J. Syst. Evol. Microbiol.">
        <title>Complete genome sequence of Corynebacterium casei LMG S-19264T (=DSM 44701T), isolated from a smear-ripened cheese.</title>
        <authorList>
            <consortium name="US DOE Joint Genome Institute (JGI-PGF)"/>
            <person name="Walter F."/>
            <person name="Albersmeier A."/>
            <person name="Kalinowski J."/>
            <person name="Ruckert C."/>
        </authorList>
    </citation>
    <scope>NUCLEOTIDE SEQUENCE [LARGE SCALE GENOMIC DNA]</scope>
    <source>
        <strain evidence="16 17">CGMCC 1.15896</strain>
    </source>
</reference>
<dbReference type="CDD" id="cd04738">
    <property type="entry name" value="DHOD_2_like"/>
    <property type="match status" value="1"/>
</dbReference>
<keyword evidence="11" id="KW-0560">Oxidoreductase</keyword>
<name>A0A916RK49_9HYPH</name>
<evidence type="ECO:0000256" key="13">
    <source>
        <dbReference type="ARBA" id="ARBA00048639"/>
    </source>
</evidence>
<keyword evidence="17" id="KW-1185">Reference proteome</keyword>
<evidence type="ECO:0000256" key="2">
    <source>
        <dbReference type="ARBA" id="ARBA00003125"/>
    </source>
</evidence>
<dbReference type="Pfam" id="PF01180">
    <property type="entry name" value="DHO_dh"/>
    <property type="match status" value="1"/>
</dbReference>
<sequence>MKLSTLLRSGGMQDFARDALLKMEPETAHGATINALRMGLGPKGAPDSPRLSTRFCGLDLPNPIGMAAGFDKNAQVPQPLARAGFGFVEVGTVTPRPQSGNPTPRIFRIPEAQGVINRLGFNNEGHEAAFERLKDRKPGHVVGVNIGANKDSEDFVADYIAGVVTFSPLADYLTANISSPNTPGLRNLQADEALKRLLGAIVETRAKQPRQTPILLKIAPDLDEAQMDGIARVVLASGIDGLIVSNTTLSRDPVAGMVNADETGGLSGKPLFALATQRLAQMRQRLGPDFPIIGVGGIHSAQSAIAKLEAGANVIQLYSALVYGGMGLLEEIKHGLVEAIAARGLSSASDLTGAKVDEWAEGHGTL</sequence>
<dbReference type="PANTHER" id="PTHR48109">
    <property type="entry name" value="DIHYDROOROTATE DEHYDROGENASE (QUINONE), MITOCHONDRIAL-RELATED"/>
    <property type="match status" value="1"/>
</dbReference>
<proteinExistence type="inferred from homology"/>
<keyword evidence="12" id="KW-0472">Membrane</keyword>
<keyword evidence="8" id="KW-0285">Flavoprotein</keyword>
<dbReference type="AlphaFoldDB" id="A0A916RK49"/>
<gene>
    <name evidence="16" type="primary">pyrD</name>
    <name evidence="16" type="ORF">GCM10011499_28900</name>
</gene>
<evidence type="ECO:0000256" key="10">
    <source>
        <dbReference type="ARBA" id="ARBA00022975"/>
    </source>
</evidence>
<dbReference type="Gene3D" id="3.20.20.70">
    <property type="entry name" value="Aldolase class I"/>
    <property type="match status" value="1"/>
</dbReference>
<dbReference type="InterPro" id="IPR001295">
    <property type="entry name" value="Dihydroorotate_DH_CS"/>
</dbReference>
<dbReference type="NCBIfam" id="NF003652">
    <property type="entry name" value="PRK05286.2-5"/>
    <property type="match status" value="1"/>
</dbReference>
<dbReference type="EC" id="1.3.5.2" evidence="6 14"/>
<organism evidence="16 17">
    <name type="scientific">Pelagibacterium lentulum</name>
    <dbReference type="NCBI Taxonomy" id="2029865"/>
    <lineage>
        <taxon>Bacteria</taxon>
        <taxon>Pseudomonadati</taxon>
        <taxon>Pseudomonadota</taxon>
        <taxon>Alphaproteobacteria</taxon>
        <taxon>Hyphomicrobiales</taxon>
        <taxon>Devosiaceae</taxon>
        <taxon>Pelagibacterium</taxon>
    </lineage>
</organism>
<dbReference type="PROSITE" id="PS00911">
    <property type="entry name" value="DHODEHASE_1"/>
    <property type="match status" value="1"/>
</dbReference>
<evidence type="ECO:0000256" key="12">
    <source>
        <dbReference type="ARBA" id="ARBA00023136"/>
    </source>
</evidence>
<accession>A0A916RK49</accession>
<evidence type="ECO:0000256" key="3">
    <source>
        <dbReference type="ARBA" id="ARBA00004370"/>
    </source>
</evidence>
<comment type="cofactor">
    <cofactor evidence="1">
        <name>FMN</name>
        <dbReference type="ChEBI" id="CHEBI:58210"/>
    </cofactor>
</comment>
<dbReference type="NCBIfam" id="TIGR01036">
    <property type="entry name" value="pyrD_sub2"/>
    <property type="match status" value="1"/>
</dbReference>
<comment type="catalytic activity">
    <reaction evidence="13">
        <text>(S)-dihydroorotate + a quinone = orotate + a quinol</text>
        <dbReference type="Rhea" id="RHEA:30187"/>
        <dbReference type="ChEBI" id="CHEBI:24646"/>
        <dbReference type="ChEBI" id="CHEBI:30839"/>
        <dbReference type="ChEBI" id="CHEBI:30864"/>
        <dbReference type="ChEBI" id="CHEBI:132124"/>
        <dbReference type="EC" id="1.3.5.2"/>
    </reaction>
</comment>
<dbReference type="GO" id="GO:0009220">
    <property type="term" value="P:pyrimidine ribonucleotide biosynthetic process"/>
    <property type="evidence" value="ECO:0007669"/>
    <property type="project" value="UniProtKB-UniRule"/>
</dbReference>
<evidence type="ECO:0000256" key="14">
    <source>
        <dbReference type="NCBIfam" id="TIGR01036"/>
    </source>
</evidence>
<evidence type="ECO:0000256" key="1">
    <source>
        <dbReference type="ARBA" id="ARBA00001917"/>
    </source>
</evidence>
<evidence type="ECO:0000256" key="6">
    <source>
        <dbReference type="ARBA" id="ARBA00012791"/>
    </source>
</evidence>
<feature type="domain" description="Dihydroorotate dehydrogenase catalytic" evidence="15">
    <location>
        <begin position="51"/>
        <end position="338"/>
    </location>
</feature>
<dbReference type="OrthoDB" id="9802377at2"/>
<dbReference type="PANTHER" id="PTHR48109:SF4">
    <property type="entry name" value="DIHYDROOROTATE DEHYDROGENASE (QUINONE), MITOCHONDRIAL"/>
    <property type="match status" value="1"/>
</dbReference>
<evidence type="ECO:0000259" key="15">
    <source>
        <dbReference type="Pfam" id="PF01180"/>
    </source>
</evidence>
<evidence type="ECO:0000256" key="9">
    <source>
        <dbReference type="ARBA" id="ARBA00022643"/>
    </source>
</evidence>
<dbReference type="InterPro" id="IPR013785">
    <property type="entry name" value="Aldolase_TIM"/>
</dbReference>
<evidence type="ECO:0000313" key="16">
    <source>
        <dbReference type="EMBL" id="GGA56906.1"/>
    </source>
</evidence>
<dbReference type="InterPro" id="IPR005719">
    <property type="entry name" value="Dihydroorotate_DH_2"/>
</dbReference>
<evidence type="ECO:0000256" key="7">
    <source>
        <dbReference type="ARBA" id="ARBA00018366"/>
    </source>
</evidence>
<dbReference type="PROSITE" id="PS00912">
    <property type="entry name" value="DHODEHASE_2"/>
    <property type="match status" value="1"/>
</dbReference>
<dbReference type="SUPFAM" id="SSF51395">
    <property type="entry name" value="FMN-linked oxidoreductases"/>
    <property type="match status" value="1"/>
</dbReference>
<dbReference type="InterPro" id="IPR050074">
    <property type="entry name" value="DHO_dehydrogenase"/>
</dbReference>
<keyword evidence="9" id="KW-0288">FMN</keyword>
<dbReference type="InterPro" id="IPR005720">
    <property type="entry name" value="Dihydroorotate_DH_cat"/>
</dbReference>
<dbReference type="NCBIfam" id="NF003645">
    <property type="entry name" value="PRK05286.1-2"/>
    <property type="match status" value="1"/>
</dbReference>
<dbReference type="GO" id="GO:0006207">
    <property type="term" value="P:'de novo' pyrimidine nucleobase biosynthetic process"/>
    <property type="evidence" value="ECO:0007669"/>
    <property type="project" value="UniProtKB-UniRule"/>
</dbReference>
<comment type="subcellular location">
    <subcellularLocation>
        <location evidence="3">Membrane</location>
    </subcellularLocation>
</comment>
<dbReference type="GO" id="GO:0016020">
    <property type="term" value="C:membrane"/>
    <property type="evidence" value="ECO:0007669"/>
    <property type="project" value="UniProtKB-SubCell"/>
</dbReference>
<comment type="caution">
    <text evidence="16">The sequence shown here is derived from an EMBL/GenBank/DDBJ whole genome shotgun (WGS) entry which is preliminary data.</text>
</comment>
<dbReference type="GO" id="GO:0106430">
    <property type="term" value="F:dihydroorotate dehydrogenase (quinone) activity"/>
    <property type="evidence" value="ECO:0007669"/>
    <property type="project" value="UniProtKB-EC"/>
</dbReference>
<dbReference type="RefSeq" id="WP_127072276.1">
    <property type="nucleotide sequence ID" value="NZ_BMKB01000004.1"/>
</dbReference>